<protein>
    <submittedName>
        <fullName evidence="2">Uncharacterized protein</fullName>
    </submittedName>
</protein>
<dbReference type="Gramene" id="TraesCS1A02G022500.1">
    <property type="protein sequence ID" value="TraesCS1A02G022500.1"/>
    <property type="gene ID" value="TraesCS1A02G022500"/>
</dbReference>
<dbReference type="AlphaFoldDB" id="A0A3B5XT82"/>
<evidence type="ECO:0000256" key="1">
    <source>
        <dbReference type="SAM" id="MobiDB-lite"/>
    </source>
</evidence>
<feature type="region of interest" description="Disordered" evidence="1">
    <location>
        <begin position="1"/>
        <end position="120"/>
    </location>
</feature>
<sequence>MQSSSPQSPHPHETLAAESRSPSRLRRDGSTPTPMIVDQMPMPQKRRRRRRRPLEGVSRRRLGDGGASLSGSLVDPDSDSSSRVDGGSPPPGLPDDEPAMSGSVVDSDGGSPPPDEPATEPRYHEIVASRLAQLELPVGSEWDLAGFSDIPSREILEALTRKSFHDDESRAALVQYQIQCFLNEETQEGRDRDSQDSAVVVVAEPANDAITKQQHKSDCEKLGARMTEIETYTELDQEETNKFHLKYALYRIKACLLLKGVPVDKIDDAALERKYPPELIVKNDYFFHYVQDGFFGWYFDSELCYKKSLSDYQRLVIFNDGGLEYTRWSRYRAFYSTPDADRDYLQYWETIVKEIKWLEQYLLTNESSIEWARIHSKATFQACRIAAGFQNMTLELAAAGLHEYIWNARMDLMFEKDRDGVFYQIWKRVNDNHQLSFRDALEQVYGENLYSAHDRSMKYELNYGDSNMERVFARCTKGISDSVPEYKARELIAQEIRWTSLCSGTYEQYARKKLKIAELIGLIPKDKIVAA</sequence>
<dbReference type="EnsemblPlants" id="TraesCS1A02G022500.1">
    <property type="protein sequence ID" value="TraesCS1A02G022500.1"/>
    <property type="gene ID" value="TraesCS1A02G022500"/>
</dbReference>
<reference evidence="2" key="2">
    <citation type="submission" date="2018-10" db="UniProtKB">
        <authorList>
            <consortium name="EnsemblPlants"/>
        </authorList>
    </citation>
    <scope>IDENTIFICATION</scope>
</reference>
<dbReference type="KEGG" id="taes:123185817"/>
<proteinExistence type="predicted"/>
<feature type="compositionally biased region" description="Low complexity" evidence="1">
    <location>
        <begin position="101"/>
        <end position="110"/>
    </location>
</feature>
<dbReference type="Gramene" id="TraesJUL1A03G00002530.1">
    <property type="protein sequence ID" value="TraesJUL1A03G00002530.1"/>
    <property type="gene ID" value="TraesJUL1A03G00002530"/>
</dbReference>
<name>A0A3B5XT82_WHEAT</name>
<dbReference type="PaxDb" id="4565-Traes_1AS_16318D86C.2"/>
<feature type="compositionally biased region" description="Low complexity" evidence="1">
    <location>
        <begin position="67"/>
        <end position="87"/>
    </location>
</feature>
<dbReference type="RefSeq" id="XP_044453581.1">
    <property type="nucleotide sequence ID" value="XM_044597646.1"/>
</dbReference>
<dbReference type="Proteomes" id="UP000019116">
    <property type="component" value="Chromosome 1A"/>
</dbReference>
<accession>A0A3B5XT82</accession>
<evidence type="ECO:0000313" key="2">
    <source>
        <dbReference type="EnsemblPlants" id="TraesCS1A02G022500.1"/>
    </source>
</evidence>
<dbReference type="GeneID" id="123185817"/>
<gene>
    <name evidence="2" type="primary">LOC123185817</name>
</gene>
<dbReference type="Gramene" id="TraesCS1A03G0050800.1">
    <property type="protein sequence ID" value="TraesCS1A03G0050800.1.CDS"/>
    <property type="gene ID" value="TraesCS1A03G0050800"/>
</dbReference>
<dbReference type="OrthoDB" id="587492at2759"/>
<dbReference type="PANTHER" id="PTHR34480">
    <property type="entry name" value="OS01G0967800 PROTEIN-RELATED"/>
    <property type="match status" value="1"/>
</dbReference>
<organism evidence="2">
    <name type="scientific">Triticum aestivum</name>
    <name type="common">Wheat</name>
    <dbReference type="NCBI Taxonomy" id="4565"/>
    <lineage>
        <taxon>Eukaryota</taxon>
        <taxon>Viridiplantae</taxon>
        <taxon>Streptophyta</taxon>
        <taxon>Embryophyta</taxon>
        <taxon>Tracheophyta</taxon>
        <taxon>Spermatophyta</taxon>
        <taxon>Magnoliopsida</taxon>
        <taxon>Liliopsida</taxon>
        <taxon>Poales</taxon>
        <taxon>Poaceae</taxon>
        <taxon>BOP clade</taxon>
        <taxon>Pooideae</taxon>
        <taxon>Triticodae</taxon>
        <taxon>Triticeae</taxon>
        <taxon>Triticinae</taxon>
        <taxon>Triticum</taxon>
    </lineage>
</organism>
<reference evidence="2" key="1">
    <citation type="submission" date="2018-08" db="EMBL/GenBank/DDBJ databases">
        <authorList>
            <person name="Rossello M."/>
        </authorList>
    </citation>
    <scope>NUCLEOTIDE SEQUENCE [LARGE SCALE GENOMIC DNA]</scope>
    <source>
        <strain evidence="2">cv. Chinese Spring</strain>
    </source>
</reference>
<keyword evidence="3" id="KW-1185">Reference proteome</keyword>
<dbReference type="PANTHER" id="PTHR34480:SF10">
    <property type="match status" value="1"/>
</dbReference>
<evidence type="ECO:0000313" key="3">
    <source>
        <dbReference type="Proteomes" id="UP000019116"/>
    </source>
</evidence>
<dbReference type="OMA" id="CFLNEET"/>
<feature type="compositionally biased region" description="Basic and acidic residues" evidence="1">
    <location>
        <begin position="53"/>
        <end position="63"/>
    </location>
</feature>